<evidence type="ECO:0000256" key="1">
    <source>
        <dbReference type="ARBA" id="ARBA00004496"/>
    </source>
</evidence>
<dbReference type="SMART" id="SM00028">
    <property type="entry name" value="TPR"/>
    <property type="match status" value="3"/>
</dbReference>
<evidence type="ECO:0000313" key="10">
    <source>
        <dbReference type="Proteomes" id="UP000263900"/>
    </source>
</evidence>
<feature type="signal peptide" evidence="8">
    <location>
        <begin position="1"/>
        <end position="20"/>
    </location>
</feature>
<sequence length="574" mass="67190">MARKSLLLWLFVCSLSVAHAQPAISSSLSKDEQVKTIWAWYKKSLLTQDSASVVNQLQAAEQYYRNKDLELPMQQAWLIQQVYLSTQYRGLPTSVDIMLRAEETARQKGWPMVAAECWYYTGDYYFVLEKFGPAFEYMQKARHLFEAKGINNYPYTRRYAGGLAECYYRFGEYEQAIKHYKEALAVPAYWNNVFYFTAVENSIALCYQQLKQYDSAIYYFNRSHASAAAVKDSFYMSLSYGNLGYTYHLQGKDMLALPLLLEDYEGSMKAREWGSAINAAMVLVTIYLRQGKVSEAQRYLDLARPYVYQWGGAVLYKNWYENLYRYHQYKGNDALALQYADSLLLYKDSLAVIRGNRTLNQAKLKVETEQHLKAINELEYQRRQEVFIRNSLLIVLLLTCIIGLLWVNRQRLKRNKELQLSAMAREKDRQQLAFAQQELTGYTNKLKEKNELIEQFRQELEQLQQHGLQENKERMENLHQLLNATILTEEDWRTFRDLYEKVYPGFFIRLREKMPDLSAADTRLIALTKLQLPPKDMAAMLGVSYDAIKKARQRLRKKVNLPEEGSLDELVNLI</sequence>
<dbReference type="InterPro" id="IPR051476">
    <property type="entry name" value="Bac_ResReg_Asp_Phosphatase"/>
</dbReference>
<keyword evidence="10" id="KW-1185">Reference proteome</keyword>
<comment type="subcellular location">
    <subcellularLocation>
        <location evidence="1">Cytoplasm</location>
    </subcellularLocation>
</comment>
<dbReference type="EMBL" id="CP032157">
    <property type="protein sequence ID" value="AXY77593.1"/>
    <property type="molecule type" value="Genomic_DNA"/>
</dbReference>
<feature type="coiled-coil region" evidence="6">
    <location>
        <begin position="425"/>
        <end position="473"/>
    </location>
</feature>
<dbReference type="InterPro" id="IPR019734">
    <property type="entry name" value="TPR_rpt"/>
</dbReference>
<evidence type="ECO:0000313" key="9">
    <source>
        <dbReference type="EMBL" id="AXY77593.1"/>
    </source>
</evidence>
<dbReference type="KEGG" id="pseg:D3H65_28015"/>
<accession>A0A3B7MVY9</accession>
<keyword evidence="4" id="KW-0802">TPR repeat</keyword>
<feature type="transmembrane region" description="Helical" evidence="7">
    <location>
        <begin position="386"/>
        <end position="407"/>
    </location>
</feature>
<proteinExistence type="inferred from homology"/>
<keyword evidence="7" id="KW-0812">Transmembrane</keyword>
<evidence type="ECO:0000256" key="8">
    <source>
        <dbReference type="SAM" id="SignalP"/>
    </source>
</evidence>
<organism evidence="9 10">
    <name type="scientific">Paraflavitalea soli</name>
    <dbReference type="NCBI Taxonomy" id="2315862"/>
    <lineage>
        <taxon>Bacteria</taxon>
        <taxon>Pseudomonadati</taxon>
        <taxon>Bacteroidota</taxon>
        <taxon>Chitinophagia</taxon>
        <taxon>Chitinophagales</taxon>
        <taxon>Chitinophagaceae</taxon>
        <taxon>Paraflavitalea</taxon>
    </lineage>
</organism>
<keyword evidence="7" id="KW-1133">Transmembrane helix</keyword>
<protein>
    <submittedName>
        <fullName evidence="9">Uncharacterized protein</fullName>
    </submittedName>
</protein>
<keyword evidence="8" id="KW-0732">Signal</keyword>
<feature type="chain" id="PRO_5017720723" evidence="8">
    <location>
        <begin position="21"/>
        <end position="574"/>
    </location>
</feature>
<dbReference type="Pfam" id="PF13424">
    <property type="entry name" value="TPR_12"/>
    <property type="match status" value="2"/>
</dbReference>
<dbReference type="PANTHER" id="PTHR46630:SF1">
    <property type="entry name" value="TETRATRICOPEPTIDE REPEAT PROTEIN 29"/>
    <property type="match status" value="1"/>
</dbReference>
<name>A0A3B7MVY9_9BACT</name>
<keyword evidence="7" id="KW-0472">Membrane</keyword>
<dbReference type="RefSeq" id="WP_119053466.1">
    <property type="nucleotide sequence ID" value="NZ_CP032157.1"/>
</dbReference>
<dbReference type="InterPro" id="IPR011990">
    <property type="entry name" value="TPR-like_helical_dom_sf"/>
</dbReference>
<dbReference type="GO" id="GO:0005737">
    <property type="term" value="C:cytoplasm"/>
    <property type="evidence" value="ECO:0007669"/>
    <property type="project" value="UniProtKB-SubCell"/>
</dbReference>
<comment type="similarity">
    <text evidence="5">Belongs to the Rap family.</text>
</comment>
<evidence type="ECO:0000256" key="5">
    <source>
        <dbReference type="ARBA" id="ARBA00038253"/>
    </source>
</evidence>
<keyword evidence="6" id="KW-0175">Coiled coil</keyword>
<dbReference type="Proteomes" id="UP000263900">
    <property type="component" value="Chromosome"/>
</dbReference>
<gene>
    <name evidence="9" type="ORF">D3H65_28015</name>
</gene>
<dbReference type="OrthoDB" id="920116at2"/>
<dbReference type="PANTHER" id="PTHR46630">
    <property type="entry name" value="TETRATRICOPEPTIDE REPEAT PROTEIN 29"/>
    <property type="match status" value="1"/>
</dbReference>
<dbReference type="AlphaFoldDB" id="A0A3B7MVY9"/>
<dbReference type="Gene3D" id="1.25.40.10">
    <property type="entry name" value="Tetratricopeptide repeat domain"/>
    <property type="match status" value="2"/>
</dbReference>
<evidence type="ECO:0000256" key="4">
    <source>
        <dbReference type="ARBA" id="ARBA00022803"/>
    </source>
</evidence>
<reference evidence="9 10" key="1">
    <citation type="submission" date="2018-09" db="EMBL/GenBank/DDBJ databases">
        <title>Genome sequencing of strain 6GH32-13.</title>
        <authorList>
            <person name="Weon H.-Y."/>
            <person name="Heo J."/>
            <person name="Kwon S.-W."/>
        </authorList>
    </citation>
    <scope>NUCLEOTIDE SEQUENCE [LARGE SCALE GENOMIC DNA]</scope>
    <source>
        <strain evidence="9 10">5GH32-13</strain>
    </source>
</reference>
<evidence type="ECO:0000256" key="2">
    <source>
        <dbReference type="ARBA" id="ARBA00022490"/>
    </source>
</evidence>
<evidence type="ECO:0000256" key="6">
    <source>
        <dbReference type="SAM" id="Coils"/>
    </source>
</evidence>
<keyword evidence="3" id="KW-0677">Repeat</keyword>
<evidence type="ECO:0000256" key="3">
    <source>
        <dbReference type="ARBA" id="ARBA00022737"/>
    </source>
</evidence>
<evidence type="ECO:0000256" key="7">
    <source>
        <dbReference type="SAM" id="Phobius"/>
    </source>
</evidence>
<keyword evidence="2" id="KW-0963">Cytoplasm</keyword>
<dbReference type="SUPFAM" id="SSF48452">
    <property type="entry name" value="TPR-like"/>
    <property type="match status" value="1"/>
</dbReference>